<reference evidence="1 2" key="1">
    <citation type="submission" date="2021-06" db="EMBL/GenBank/DDBJ databases">
        <authorList>
            <person name="Palmer J.M."/>
        </authorList>
    </citation>
    <scope>NUCLEOTIDE SEQUENCE [LARGE SCALE GENOMIC DNA]</scope>
    <source>
        <strain evidence="1 2">CL_MEX2019</strain>
        <tissue evidence="1">Muscle</tissue>
    </source>
</reference>
<name>A0ABU7E6R1_9TELE</name>
<evidence type="ECO:0000313" key="2">
    <source>
        <dbReference type="Proteomes" id="UP001352852"/>
    </source>
</evidence>
<proteinExistence type="predicted"/>
<gene>
    <name evidence="1" type="ORF">CHARACLAT_003229</name>
</gene>
<dbReference type="EMBL" id="JAHUTJ010049323">
    <property type="protein sequence ID" value="MED6282905.1"/>
    <property type="molecule type" value="Genomic_DNA"/>
</dbReference>
<protein>
    <submittedName>
        <fullName evidence="1">Uncharacterized protein</fullName>
    </submittedName>
</protein>
<organism evidence="1 2">
    <name type="scientific">Characodon lateralis</name>
    <dbReference type="NCBI Taxonomy" id="208331"/>
    <lineage>
        <taxon>Eukaryota</taxon>
        <taxon>Metazoa</taxon>
        <taxon>Chordata</taxon>
        <taxon>Craniata</taxon>
        <taxon>Vertebrata</taxon>
        <taxon>Euteleostomi</taxon>
        <taxon>Actinopterygii</taxon>
        <taxon>Neopterygii</taxon>
        <taxon>Teleostei</taxon>
        <taxon>Neoteleostei</taxon>
        <taxon>Acanthomorphata</taxon>
        <taxon>Ovalentaria</taxon>
        <taxon>Atherinomorphae</taxon>
        <taxon>Cyprinodontiformes</taxon>
        <taxon>Goodeidae</taxon>
        <taxon>Characodon</taxon>
    </lineage>
</organism>
<accession>A0ABU7E6R1</accession>
<keyword evidence="2" id="KW-1185">Reference proteome</keyword>
<evidence type="ECO:0000313" key="1">
    <source>
        <dbReference type="EMBL" id="MED6282905.1"/>
    </source>
</evidence>
<comment type="caution">
    <text evidence="1">The sequence shown here is derived from an EMBL/GenBank/DDBJ whole genome shotgun (WGS) entry which is preliminary data.</text>
</comment>
<sequence>MSEQEVYTSPMFVGEGDFSTPPSVPGLVFPKGEGYFCENPPFFLFGSSLYSFRTHKVVILASRSCQPVVNILPKIHSIGTLGFEHSADCRCCLELGFSSWLMGTGSGSSSSSPTICGFLLCIVLPVVPPNPLCPQTHSTCSWLKYSYYLKLLMFT</sequence>
<dbReference type="Proteomes" id="UP001352852">
    <property type="component" value="Unassembled WGS sequence"/>
</dbReference>